<sequence length="152" mass="17286">MMKQQASQVHMKKKGRDLRAKGKKVNKRVTIAIAIIKQGEKKNQLRKSNPIKPIKLRNLVLALMKGMISIFARFFKVSSVLSLSHSLDSKKTRKRSPRTDAEVAQENSAFSAKPFHLIEKVQKVSDGVRWFKPDFTPSNTTSKPPKRLSCKE</sequence>
<gene>
    <name evidence="2" type="ORF">L228DRAFT_98414</name>
</gene>
<organism evidence="2 3">
    <name type="scientific">Xylona heveae (strain CBS 132557 / TC161)</name>
    <dbReference type="NCBI Taxonomy" id="1328760"/>
    <lineage>
        <taxon>Eukaryota</taxon>
        <taxon>Fungi</taxon>
        <taxon>Dikarya</taxon>
        <taxon>Ascomycota</taxon>
        <taxon>Pezizomycotina</taxon>
        <taxon>Xylonomycetes</taxon>
        <taxon>Xylonales</taxon>
        <taxon>Xylonaceae</taxon>
        <taxon>Xylona</taxon>
    </lineage>
</organism>
<protein>
    <submittedName>
        <fullName evidence="2">Uncharacterized protein</fullName>
    </submittedName>
</protein>
<proteinExistence type="predicted"/>
<dbReference type="GeneID" id="28902171"/>
<reference evidence="2 3" key="1">
    <citation type="journal article" date="2016" name="Fungal Biol.">
        <title>The genome of Xylona heveae provides a window into fungal endophytism.</title>
        <authorList>
            <person name="Gazis R."/>
            <person name="Kuo A."/>
            <person name="Riley R."/>
            <person name="LaButti K."/>
            <person name="Lipzen A."/>
            <person name="Lin J."/>
            <person name="Amirebrahimi M."/>
            <person name="Hesse C.N."/>
            <person name="Spatafora J.W."/>
            <person name="Henrissat B."/>
            <person name="Hainaut M."/>
            <person name="Grigoriev I.V."/>
            <person name="Hibbett D.S."/>
        </authorList>
    </citation>
    <scope>NUCLEOTIDE SEQUENCE [LARGE SCALE GENOMIC DNA]</scope>
    <source>
        <strain evidence="2 3">TC161</strain>
    </source>
</reference>
<dbReference type="Proteomes" id="UP000076632">
    <property type="component" value="Unassembled WGS sequence"/>
</dbReference>
<evidence type="ECO:0000256" key="1">
    <source>
        <dbReference type="SAM" id="MobiDB-lite"/>
    </source>
</evidence>
<feature type="region of interest" description="Disordered" evidence="1">
    <location>
        <begin position="133"/>
        <end position="152"/>
    </location>
</feature>
<dbReference type="EMBL" id="KV407456">
    <property type="protein sequence ID" value="KZF24520.1"/>
    <property type="molecule type" value="Genomic_DNA"/>
</dbReference>
<keyword evidence="3" id="KW-1185">Reference proteome</keyword>
<accession>A0A165I819</accession>
<name>A0A165I819_XYLHT</name>
<dbReference type="RefSeq" id="XP_018190075.1">
    <property type="nucleotide sequence ID" value="XM_018337034.1"/>
</dbReference>
<feature type="region of interest" description="Disordered" evidence="1">
    <location>
        <begin position="1"/>
        <end position="22"/>
    </location>
</feature>
<evidence type="ECO:0000313" key="3">
    <source>
        <dbReference type="Proteomes" id="UP000076632"/>
    </source>
</evidence>
<dbReference type="InParanoid" id="A0A165I819"/>
<evidence type="ECO:0000313" key="2">
    <source>
        <dbReference type="EMBL" id="KZF24520.1"/>
    </source>
</evidence>
<dbReference type="AlphaFoldDB" id="A0A165I819"/>
<feature type="region of interest" description="Disordered" evidence="1">
    <location>
        <begin position="83"/>
        <end position="107"/>
    </location>
</feature>
<feature type="compositionally biased region" description="Basic residues" evidence="1">
    <location>
        <begin position="10"/>
        <end position="22"/>
    </location>
</feature>